<comment type="caution">
    <text evidence="1">The sequence shown here is derived from an EMBL/GenBank/DDBJ whole genome shotgun (WGS) entry which is preliminary data.</text>
</comment>
<dbReference type="InterPro" id="IPR004260">
    <property type="entry name" value="Pyr-dimer_DNA_glycosylase"/>
</dbReference>
<accession>A0A3N2C3W7</accession>
<evidence type="ECO:0000313" key="1">
    <source>
        <dbReference type="EMBL" id="ROR82205.1"/>
    </source>
</evidence>
<dbReference type="Proteomes" id="UP000266915">
    <property type="component" value="Unassembled WGS sequence"/>
</dbReference>
<dbReference type="RefSeq" id="WP_085513077.1">
    <property type="nucleotide sequence ID" value="NZ_FXAP01000005.1"/>
</dbReference>
<organism evidence="1 2">
    <name type="scientific">Plantibacter flavus</name>
    <dbReference type="NCBI Taxonomy" id="150123"/>
    <lineage>
        <taxon>Bacteria</taxon>
        <taxon>Bacillati</taxon>
        <taxon>Actinomycetota</taxon>
        <taxon>Actinomycetes</taxon>
        <taxon>Micrococcales</taxon>
        <taxon>Microbacteriaceae</taxon>
        <taxon>Plantibacter</taxon>
    </lineage>
</organism>
<reference evidence="1 2" key="1">
    <citation type="submission" date="2018-11" db="EMBL/GenBank/DDBJ databases">
        <title>Sequencing the genomes of 1000 actinobacteria strains.</title>
        <authorList>
            <person name="Klenk H.-P."/>
        </authorList>
    </citation>
    <scope>NUCLEOTIDE SEQUENCE [LARGE SCALE GENOMIC DNA]</scope>
    <source>
        <strain evidence="1 2">DSM 14012</strain>
    </source>
</reference>
<keyword evidence="2" id="KW-1185">Reference proteome</keyword>
<sequence length="143" mass="16118">MRLWSIHPRYFDAQALTSSWREGLIAQRVLQEPGSSLRAHPQLQRFLEADEPLEAIAAYLNGVADEAQERDMVFDRARVVAAGVLPEPLVVTDGQLDYEWGNLRRHLLGRSPDVASRWARVWRPQPHPVFVVVGGGVASWELA</sequence>
<dbReference type="AlphaFoldDB" id="A0A3N2C3W7"/>
<gene>
    <name evidence="1" type="ORF">EDD42_2293</name>
</gene>
<proteinExistence type="predicted"/>
<protein>
    <submittedName>
        <fullName evidence="1">Uncharacterized protein</fullName>
    </submittedName>
</protein>
<dbReference type="EMBL" id="RKHL01000001">
    <property type="protein sequence ID" value="ROR82205.1"/>
    <property type="molecule type" value="Genomic_DNA"/>
</dbReference>
<evidence type="ECO:0000313" key="2">
    <source>
        <dbReference type="Proteomes" id="UP000266915"/>
    </source>
</evidence>
<name>A0A3N2C3W7_9MICO</name>
<dbReference type="Pfam" id="PF03013">
    <property type="entry name" value="Pyr_excise"/>
    <property type="match status" value="1"/>
</dbReference>